<comment type="caution">
    <text evidence="2">The sequence shown here is derived from an EMBL/GenBank/DDBJ whole genome shotgun (WGS) entry which is preliminary data.</text>
</comment>
<name>A0A1H2W4K5_9RHOB</name>
<sequence>MKRPNPLPPDMLSPAERRAELCRLLAAGLVRLRMRENGQLSAKKGEFPLHNSLDQSGSAGPTERRTA</sequence>
<proteinExistence type="predicted"/>
<dbReference type="EMBL" id="FNOB01000006">
    <property type="protein sequence ID" value="SDW75510.1"/>
    <property type="molecule type" value="Genomic_DNA"/>
</dbReference>
<feature type="region of interest" description="Disordered" evidence="1">
    <location>
        <begin position="41"/>
        <end position="67"/>
    </location>
</feature>
<gene>
    <name evidence="2" type="ORF">SAMN05444006_106163</name>
</gene>
<evidence type="ECO:0000256" key="1">
    <source>
        <dbReference type="SAM" id="MobiDB-lite"/>
    </source>
</evidence>
<evidence type="ECO:0000313" key="3">
    <source>
        <dbReference type="Proteomes" id="UP000199541"/>
    </source>
</evidence>
<evidence type="ECO:0000313" key="2">
    <source>
        <dbReference type="EMBL" id="SDW75510.1"/>
    </source>
</evidence>
<protein>
    <recommendedName>
        <fullName evidence="4">TubC N-terminal docking domain-containing protein</fullName>
    </recommendedName>
</protein>
<keyword evidence="3" id="KW-1185">Reference proteome</keyword>
<evidence type="ECO:0008006" key="4">
    <source>
        <dbReference type="Google" id="ProtNLM"/>
    </source>
</evidence>
<accession>A0A1H2W4K5</accession>
<dbReference type="Proteomes" id="UP000199541">
    <property type="component" value="Unassembled WGS sequence"/>
</dbReference>
<reference evidence="2 3" key="1">
    <citation type="submission" date="2016-10" db="EMBL/GenBank/DDBJ databases">
        <authorList>
            <person name="Varghese N."/>
            <person name="Submissions S."/>
        </authorList>
    </citation>
    <scope>NUCLEOTIDE SEQUENCE [LARGE SCALE GENOMIC DNA]</scope>
    <source>
        <strain evidence="2 3">DSM 24802</strain>
    </source>
</reference>
<organism evidence="2 3">
    <name type="scientific">Allgaiera indica</name>
    <dbReference type="NCBI Taxonomy" id="765699"/>
    <lineage>
        <taxon>Bacteria</taxon>
        <taxon>Pseudomonadati</taxon>
        <taxon>Pseudomonadota</taxon>
        <taxon>Alphaproteobacteria</taxon>
        <taxon>Rhodobacterales</taxon>
        <taxon>Paracoccaceae</taxon>
        <taxon>Allgaiera</taxon>
    </lineage>
</organism>